<evidence type="ECO:0000256" key="2">
    <source>
        <dbReference type="SAM" id="Phobius"/>
    </source>
</evidence>
<feature type="transmembrane region" description="Helical" evidence="2">
    <location>
        <begin position="56"/>
        <end position="74"/>
    </location>
</feature>
<feature type="region of interest" description="Disordered" evidence="1">
    <location>
        <begin position="302"/>
        <end position="328"/>
    </location>
</feature>
<dbReference type="Gene3D" id="3.10.620.30">
    <property type="match status" value="1"/>
</dbReference>
<feature type="compositionally biased region" description="Polar residues" evidence="1">
    <location>
        <begin position="311"/>
        <end position="328"/>
    </location>
</feature>
<feature type="transmembrane region" description="Helical" evidence="2">
    <location>
        <begin position="203"/>
        <end position="230"/>
    </location>
</feature>
<dbReference type="PANTHER" id="PTHR42736:SF1">
    <property type="entry name" value="PROTEIN-GLUTAMINE GAMMA-GLUTAMYLTRANSFERASE"/>
    <property type="match status" value="1"/>
</dbReference>
<proteinExistence type="predicted"/>
<name>A0A561ECB8_9MICO</name>
<comment type="caution">
    <text evidence="4">The sequence shown here is derived from an EMBL/GenBank/DDBJ whole genome shotgun (WGS) entry which is preliminary data.</text>
</comment>
<evidence type="ECO:0000259" key="3">
    <source>
        <dbReference type="SMART" id="SM00460"/>
    </source>
</evidence>
<sequence>MIRARITEGLLCVLAVMVASWPLTTLLRGVWVGPVFGCVLVVCVAGVLLRIARLPGGVVIAGQVVALAVVVSFANLHAHLDATFGASAVDLLRQANDTIRDSPAPAPVTPGLLAAMELLLGLLAVATDYLFATSRQAGLAGVPLFAVFLLSTSNNGTALNPIYFCSLAAVWLAMIAQNGSTVLKRWSSTRATSTRPSLLDDQYGVAGFASVARTLGIATVLAAVIVPAFLPHTAPRFFAKGLAEGGSGGAGQVSLSSTLNVAADLSSRSQSVVLTFHTSDPDPPPLQVTAGGTYTNGEWTGFPTATDLTPGRNNTALPSPSGRNTTLPSSRYTMQITDNTVNAPQLAVPYPAVSADLNSTKWGFSLDTSQLYVDRAPASYSVTYSVLAASDRPMLGGADPNTFRSDLVVDPASAARVDSLDNQVAIGDTPFDKAVAIQDYLRSSLFTYSLTLAPTRSVNGKKLDPISNFLVTKKGYCVQFATAMVMMARAEGIPARLALGFLPGSVNASGNYTILESSAHAWPQLWLPGMGWTRFEPTPGYRSGDAPAYTQPTAPTTGRNREPTPTASSRPRPSVSTTPHHAVPAPTQQPAGPTKATSLAGLATSAWIAAVVLVALLGGLVLPTLARRRRVAIARATDHDGGPVEGEWRVMQARLTDLGIPAPGERSPRAAERYYRKKTVLDDDGRAALHRAVQVLEMTRYAATPDPAGSIRPDTDLVVAGVRHSQSRTARLTAALFPRSGREVIAQAWHTAVSWRPLPRRQRS</sequence>
<dbReference type="SUPFAM" id="SSF54001">
    <property type="entry name" value="Cysteine proteinases"/>
    <property type="match status" value="1"/>
</dbReference>
<feature type="compositionally biased region" description="Polar residues" evidence="1">
    <location>
        <begin position="586"/>
        <end position="596"/>
    </location>
</feature>
<dbReference type="SMART" id="SM00460">
    <property type="entry name" value="TGc"/>
    <property type="match status" value="1"/>
</dbReference>
<dbReference type="Proteomes" id="UP000318297">
    <property type="component" value="Unassembled WGS sequence"/>
</dbReference>
<feature type="transmembrane region" description="Helical" evidence="2">
    <location>
        <begin position="112"/>
        <end position="131"/>
    </location>
</feature>
<evidence type="ECO:0000256" key="1">
    <source>
        <dbReference type="SAM" id="MobiDB-lite"/>
    </source>
</evidence>
<feature type="transmembrane region" description="Helical" evidence="2">
    <location>
        <begin position="30"/>
        <end position="49"/>
    </location>
</feature>
<evidence type="ECO:0000313" key="5">
    <source>
        <dbReference type="Proteomes" id="UP000318297"/>
    </source>
</evidence>
<dbReference type="EMBL" id="VIVQ01000001">
    <property type="protein sequence ID" value="TWE13251.1"/>
    <property type="molecule type" value="Genomic_DNA"/>
</dbReference>
<dbReference type="PANTHER" id="PTHR42736">
    <property type="entry name" value="PROTEIN-GLUTAMINE GAMMA-GLUTAMYLTRANSFERASE"/>
    <property type="match status" value="1"/>
</dbReference>
<dbReference type="InterPro" id="IPR002931">
    <property type="entry name" value="Transglutaminase-like"/>
</dbReference>
<evidence type="ECO:0000313" key="4">
    <source>
        <dbReference type="EMBL" id="TWE13251.1"/>
    </source>
</evidence>
<dbReference type="Pfam" id="PF11992">
    <property type="entry name" value="TgpA_N"/>
    <property type="match status" value="1"/>
</dbReference>
<feature type="transmembrane region" description="Helical" evidence="2">
    <location>
        <begin position="161"/>
        <end position="183"/>
    </location>
</feature>
<keyword evidence="2" id="KW-0812">Transmembrane</keyword>
<feature type="domain" description="Transglutaminase-like" evidence="3">
    <location>
        <begin position="469"/>
        <end position="539"/>
    </location>
</feature>
<dbReference type="InterPro" id="IPR021878">
    <property type="entry name" value="TgpA_N"/>
</dbReference>
<keyword evidence="2" id="KW-0472">Membrane</keyword>
<gene>
    <name evidence="4" type="ORF">BKA23_2080</name>
</gene>
<protein>
    <submittedName>
        <fullName evidence="4">Transglutaminase superfamily protein</fullName>
    </submittedName>
</protein>
<dbReference type="InterPro" id="IPR038765">
    <property type="entry name" value="Papain-like_cys_pep_sf"/>
</dbReference>
<feature type="transmembrane region" description="Helical" evidence="2">
    <location>
        <begin position="606"/>
        <end position="626"/>
    </location>
</feature>
<feature type="compositionally biased region" description="Low complexity" evidence="1">
    <location>
        <begin position="546"/>
        <end position="579"/>
    </location>
</feature>
<dbReference type="Pfam" id="PF01841">
    <property type="entry name" value="Transglut_core"/>
    <property type="match status" value="1"/>
</dbReference>
<dbReference type="OrthoDB" id="9804023at2"/>
<feature type="transmembrane region" description="Helical" evidence="2">
    <location>
        <begin position="138"/>
        <end position="155"/>
    </location>
</feature>
<feature type="region of interest" description="Disordered" evidence="1">
    <location>
        <begin position="541"/>
        <end position="596"/>
    </location>
</feature>
<accession>A0A561ECB8</accession>
<dbReference type="AlphaFoldDB" id="A0A561ECB8"/>
<reference evidence="4 5" key="1">
    <citation type="submission" date="2019-06" db="EMBL/GenBank/DDBJ databases">
        <title>Sequencing the genomes of 1000 actinobacteria strains.</title>
        <authorList>
            <person name="Klenk H.-P."/>
        </authorList>
    </citation>
    <scope>NUCLEOTIDE SEQUENCE [LARGE SCALE GENOMIC DNA]</scope>
    <source>
        <strain evidence="4 5">DSM 19560</strain>
    </source>
</reference>
<organism evidence="4 5">
    <name type="scientific">Rudaeicoccus suwonensis</name>
    <dbReference type="NCBI Taxonomy" id="657409"/>
    <lineage>
        <taxon>Bacteria</taxon>
        <taxon>Bacillati</taxon>
        <taxon>Actinomycetota</taxon>
        <taxon>Actinomycetes</taxon>
        <taxon>Micrococcales</taxon>
        <taxon>Dermacoccaceae</taxon>
        <taxon>Rudaeicoccus</taxon>
    </lineage>
</organism>
<keyword evidence="2" id="KW-1133">Transmembrane helix</keyword>
<dbReference type="InterPro" id="IPR052901">
    <property type="entry name" value="Bact_TGase-like"/>
</dbReference>
<keyword evidence="5" id="KW-1185">Reference proteome</keyword>
<dbReference type="RefSeq" id="WP_145227692.1">
    <property type="nucleotide sequence ID" value="NZ_VIVQ01000001.1"/>
</dbReference>